<dbReference type="OrthoDB" id="9772484at2"/>
<dbReference type="InterPro" id="IPR036155">
    <property type="entry name" value="Crypto/Photolyase_N_sf"/>
</dbReference>
<feature type="site" description="Electron transfer via tryptophanyl radical" evidence="9">
    <location>
        <position position="368"/>
    </location>
</feature>
<dbReference type="AlphaFoldDB" id="A0A0P6XTW3"/>
<comment type="caution">
    <text evidence="12">The sequence shown here is derived from an EMBL/GenBank/DDBJ whole genome shotgun (WGS) entry which is preliminary data.</text>
</comment>
<dbReference type="SUPFAM" id="SSF48173">
    <property type="entry name" value="Cryptochrome/photolyase FAD-binding domain"/>
    <property type="match status" value="1"/>
</dbReference>
<dbReference type="GO" id="GO:0009416">
    <property type="term" value="P:response to light stimulus"/>
    <property type="evidence" value="ECO:0007669"/>
    <property type="project" value="TreeGrafter"/>
</dbReference>
<evidence type="ECO:0000256" key="1">
    <source>
        <dbReference type="ARBA" id="ARBA00001932"/>
    </source>
</evidence>
<evidence type="ECO:0000313" key="13">
    <source>
        <dbReference type="Proteomes" id="UP000050544"/>
    </source>
</evidence>
<evidence type="ECO:0000256" key="5">
    <source>
        <dbReference type="ARBA" id="ARBA00022827"/>
    </source>
</evidence>
<dbReference type="EC" id="4.1.99.3" evidence="2"/>
<proteinExistence type="inferred from homology"/>
<dbReference type="Gene3D" id="1.25.40.80">
    <property type="match status" value="1"/>
</dbReference>
<evidence type="ECO:0000256" key="7">
    <source>
        <dbReference type="ARBA" id="ARBA00033999"/>
    </source>
</evidence>
<keyword evidence="12" id="KW-0456">Lyase</keyword>
<dbReference type="InterPro" id="IPR005101">
    <property type="entry name" value="Cryptochr/Photolyase_FAD-bd"/>
</dbReference>
<evidence type="ECO:0000313" key="12">
    <source>
        <dbReference type="EMBL" id="KPL83719.1"/>
    </source>
</evidence>
<feature type="domain" description="Photolyase/cryptochrome alpha/beta" evidence="11">
    <location>
        <begin position="2"/>
        <end position="132"/>
    </location>
</feature>
<dbReference type="PROSITE" id="PS00691">
    <property type="entry name" value="DNA_PHOTOLYASES_1_2"/>
    <property type="match status" value="1"/>
</dbReference>
<dbReference type="GO" id="GO:0071949">
    <property type="term" value="F:FAD binding"/>
    <property type="evidence" value="ECO:0007669"/>
    <property type="project" value="TreeGrafter"/>
</dbReference>
<dbReference type="Gene3D" id="3.40.50.620">
    <property type="entry name" value="HUPs"/>
    <property type="match status" value="1"/>
</dbReference>
<dbReference type="SMR" id="A0A0P6XTW3"/>
<feature type="binding site" evidence="8">
    <location>
        <begin position="358"/>
        <end position="360"/>
    </location>
    <ligand>
        <name>FAD</name>
        <dbReference type="ChEBI" id="CHEBI:57692"/>
    </ligand>
</feature>
<evidence type="ECO:0000256" key="8">
    <source>
        <dbReference type="PIRSR" id="PIRSR602081-1"/>
    </source>
</evidence>
<dbReference type="PRINTS" id="PR00147">
    <property type="entry name" value="DNAPHOTLYASE"/>
</dbReference>
<dbReference type="InterPro" id="IPR014729">
    <property type="entry name" value="Rossmann-like_a/b/a_fold"/>
</dbReference>
<feature type="binding site" evidence="8">
    <location>
        <position position="208"/>
    </location>
    <ligand>
        <name>FAD</name>
        <dbReference type="ChEBI" id="CHEBI:57692"/>
    </ligand>
</feature>
<evidence type="ECO:0000256" key="10">
    <source>
        <dbReference type="RuleBase" id="RU004182"/>
    </source>
</evidence>
<accession>A0A0P6XTW3</accession>
<comment type="cofactor">
    <cofactor evidence="1">
        <name>(6R)-5,10-methylene-5,6,7,8-tetrahydrofolate</name>
        <dbReference type="ChEBI" id="CHEBI:15636"/>
    </cofactor>
</comment>
<dbReference type="PANTHER" id="PTHR11455">
    <property type="entry name" value="CRYPTOCHROME"/>
    <property type="match status" value="1"/>
</dbReference>
<dbReference type="Proteomes" id="UP000050544">
    <property type="component" value="Unassembled WGS sequence"/>
</dbReference>
<name>A0A0P6XTW3_9CHLR</name>
<evidence type="ECO:0000259" key="11">
    <source>
        <dbReference type="PROSITE" id="PS51645"/>
    </source>
</evidence>
<evidence type="ECO:0000256" key="9">
    <source>
        <dbReference type="PIRSR" id="PIRSR602081-2"/>
    </source>
</evidence>
<feature type="binding site" evidence="8">
    <location>
        <position position="258"/>
    </location>
    <ligand>
        <name>FAD</name>
        <dbReference type="ChEBI" id="CHEBI:57692"/>
    </ligand>
</feature>
<organism evidence="12 13">
    <name type="scientific">Thermanaerothrix daxensis</name>
    <dbReference type="NCBI Taxonomy" id="869279"/>
    <lineage>
        <taxon>Bacteria</taxon>
        <taxon>Bacillati</taxon>
        <taxon>Chloroflexota</taxon>
        <taxon>Anaerolineae</taxon>
        <taxon>Anaerolineales</taxon>
        <taxon>Anaerolineaceae</taxon>
        <taxon>Thermanaerothrix</taxon>
    </lineage>
</organism>
<dbReference type="FunFam" id="1.10.579.10:FF:000003">
    <property type="entry name" value="Deoxyribodipyrimidine photo-lyase"/>
    <property type="match status" value="1"/>
</dbReference>
<dbReference type="PANTHER" id="PTHR11455:SF9">
    <property type="entry name" value="CRYPTOCHROME CIRCADIAN CLOCK 5 ISOFORM X1"/>
    <property type="match status" value="1"/>
</dbReference>
<dbReference type="EMBL" id="LGKO01000002">
    <property type="protein sequence ID" value="KPL83719.1"/>
    <property type="molecule type" value="Genomic_DNA"/>
</dbReference>
<dbReference type="Gene3D" id="1.10.579.10">
    <property type="entry name" value="DNA Cyclobutane Dipyrimidine Photolyase, subunit A, domain 3"/>
    <property type="match status" value="1"/>
</dbReference>
<feature type="binding site" evidence="8">
    <location>
        <begin position="261"/>
        <end position="268"/>
    </location>
    <ligand>
        <name>FAD</name>
        <dbReference type="ChEBI" id="CHEBI:57692"/>
    </ligand>
</feature>
<feature type="binding site" evidence="8">
    <location>
        <begin position="220"/>
        <end position="224"/>
    </location>
    <ligand>
        <name>FAD</name>
        <dbReference type="ChEBI" id="CHEBI:57692"/>
    </ligand>
</feature>
<comment type="cofactor">
    <cofactor evidence="8">
        <name>FAD</name>
        <dbReference type="ChEBI" id="CHEBI:57692"/>
    </cofactor>
    <text evidence="8">Binds 1 FAD per subunit.</text>
</comment>
<reference evidence="12 13" key="1">
    <citation type="submission" date="2015-07" db="EMBL/GenBank/DDBJ databases">
        <title>Whole genome sequence of Thermanaerothrix daxensis DSM 23592.</title>
        <authorList>
            <person name="Hemp J."/>
            <person name="Ward L.M."/>
            <person name="Pace L.A."/>
            <person name="Fischer W.W."/>
        </authorList>
    </citation>
    <scope>NUCLEOTIDE SEQUENCE [LARGE SCALE GENOMIC DNA]</scope>
    <source>
        <strain evidence="12 13">GNS-1</strain>
    </source>
</reference>
<dbReference type="GO" id="GO:0003904">
    <property type="term" value="F:deoxyribodipyrimidine photo-lyase activity"/>
    <property type="evidence" value="ECO:0007669"/>
    <property type="project" value="UniProtKB-EC"/>
</dbReference>
<dbReference type="InterPro" id="IPR002081">
    <property type="entry name" value="Cryptochrome/DNA_photolyase_1"/>
</dbReference>
<comment type="catalytic activity">
    <reaction evidence="7">
        <text>cyclobutadipyrimidine (in DNA) = 2 pyrimidine residues (in DNA).</text>
        <dbReference type="EC" id="4.1.99.3"/>
    </reaction>
</comment>
<keyword evidence="5 8" id="KW-0274">FAD</keyword>
<dbReference type="STRING" id="869279.SE15_00105"/>
<dbReference type="InterPro" id="IPR036134">
    <property type="entry name" value="Crypto/Photolyase_FAD-like_sf"/>
</dbReference>
<dbReference type="GO" id="GO:0000719">
    <property type="term" value="P:photoreactive repair"/>
    <property type="evidence" value="ECO:0007669"/>
    <property type="project" value="UniProtKB-ARBA"/>
</dbReference>
<dbReference type="GO" id="GO:0003677">
    <property type="term" value="F:DNA binding"/>
    <property type="evidence" value="ECO:0007669"/>
    <property type="project" value="TreeGrafter"/>
</dbReference>
<dbReference type="PATRIC" id="fig|869279.4.peg.21"/>
<feature type="site" description="Electron transfer via tryptophanyl radical" evidence="9">
    <location>
        <position position="345"/>
    </location>
</feature>
<keyword evidence="4 8" id="KW-0285">Flavoprotein</keyword>
<keyword evidence="13" id="KW-1185">Reference proteome</keyword>
<evidence type="ECO:0000256" key="4">
    <source>
        <dbReference type="ARBA" id="ARBA00022630"/>
    </source>
</evidence>
<dbReference type="SUPFAM" id="SSF52425">
    <property type="entry name" value="Cryptochrome/photolyase, N-terminal domain"/>
    <property type="match status" value="1"/>
</dbReference>
<protein>
    <recommendedName>
        <fullName evidence="3">Deoxyribodipyrimidine photo-lyase</fullName>
        <ecNumber evidence="2">4.1.99.3</ecNumber>
    </recommendedName>
</protein>
<feature type="site" description="Electron transfer via tryptophanyl radical" evidence="9">
    <location>
        <position position="292"/>
    </location>
</feature>
<dbReference type="InterPro" id="IPR006050">
    <property type="entry name" value="DNA_photolyase_N"/>
</dbReference>
<evidence type="ECO:0000256" key="2">
    <source>
        <dbReference type="ARBA" id="ARBA00013149"/>
    </source>
</evidence>
<comment type="similarity">
    <text evidence="10">Belongs to the DNA photolyase family.</text>
</comment>
<gene>
    <name evidence="12" type="ORF">SE15_00105</name>
</gene>
<dbReference type="PROSITE" id="PS00394">
    <property type="entry name" value="DNA_PHOTOLYASES_1_1"/>
    <property type="match status" value="1"/>
</dbReference>
<sequence>MPLAIWWIRRDLRLSDNPALATALREGYAPLPLFILDPRLLRNRFTAPMRLGFLMAGLRALEADLRARGAYLLVRRGDPGEVLHQVLAESGAERIFAEEDYTPYARERDARVARALPLQCVLGLTVHHPSNVIKAEGEPYTVFTPFSKAWKALPLPRPLGEVPARWPTLPRLPGESLPVLPPPALFPAGEAEARRRWRAFLEDSICDYARARNRLDLEGTSRLSPYLRFGMLSVRQVVHEALEWALEHPTARHGVEAFVNEIIWREFYQAILYHFPHVTREAFRPQFRHLPWREAPEDLGAWQAGRTGYPIVDACMRQLQATGWMHNRGRMIAASFLVKDLLINWQAGERWFMQHLVDGDVAANNGGWQWTAGVGTDAAPYFRIFNPVLQGRKFDPEGRFIRRWLPELARVPAAYVHAPWTMPPDLQARLGVQVGQDYPLPIVDHALARARALSVYRQG</sequence>
<dbReference type="RefSeq" id="WP_054520091.1">
    <property type="nucleotide sequence ID" value="NZ_LGKO01000002.1"/>
</dbReference>
<evidence type="ECO:0000256" key="3">
    <source>
        <dbReference type="ARBA" id="ARBA00014046"/>
    </source>
</evidence>
<dbReference type="PROSITE" id="PS51645">
    <property type="entry name" value="PHR_CRY_ALPHA_BETA"/>
    <property type="match status" value="1"/>
</dbReference>
<dbReference type="InterPro" id="IPR018394">
    <property type="entry name" value="DNA_photolyase_1_CS_C"/>
</dbReference>
<dbReference type="Pfam" id="PF00875">
    <property type="entry name" value="DNA_photolyase"/>
    <property type="match status" value="1"/>
</dbReference>
<keyword evidence="6 10" id="KW-0157">Chromophore</keyword>
<evidence type="ECO:0000256" key="6">
    <source>
        <dbReference type="ARBA" id="ARBA00022991"/>
    </source>
</evidence>
<dbReference type="Pfam" id="PF03441">
    <property type="entry name" value="FAD_binding_7"/>
    <property type="match status" value="1"/>
</dbReference>